<dbReference type="Proteomes" id="UP000176648">
    <property type="component" value="Unassembled WGS sequence"/>
</dbReference>
<evidence type="ECO:0000256" key="5">
    <source>
        <dbReference type="ARBA" id="ARBA00022801"/>
    </source>
</evidence>
<evidence type="ECO:0000313" key="8">
    <source>
        <dbReference type="EMBL" id="OGY96212.1"/>
    </source>
</evidence>
<comment type="similarity">
    <text evidence="1">Belongs to the HicA mRNA interferase family.</text>
</comment>
<dbReference type="Pfam" id="PF07927">
    <property type="entry name" value="HicA_toxin"/>
    <property type="match status" value="1"/>
</dbReference>
<dbReference type="STRING" id="1798644.A2122_01685"/>
<accession>A0A1G2C440</accession>
<organism evidence="8 9">
    <name type="scientific">Candidatus Liptonbacteria bacterium GWB1_49_6</name>
    <dbReference type="NCBI Taxonomy" id="1798644"/>
    <lineage>
        <taxon>Bacteria</taxon>
        <taxon>Candidatus Liptoniibacteriota</taxon>
    </lineage>
</organism>
<dbReference type="GO" id="GO:0003729">
    <property type="term" value="F:mRNA binding"/>
    <property type="evidence" value="ECO:0007669"/>
    <property type="project" value="InterPro"/>
</dbReference>
<evidence type="ECO:0008006" key="10">
    <source>
        <dbReference type="Google" id="ProtNLM"/>
    </source>
</evidence>
<dbReference type="InterPro" id="IPR038570">
    <property type="entry name" value="HicA_sf"/>
</dbReference>
<dbReference type="EMBL" id="MHKU01000040">
    <property type="protein sequence ID" value="OGY96212.1"/>
    <property type="molecule type" value="Genomic_DNA"/>
</dbReference>
<keyword evidence="2" id="KW-1277">Toxin-antitoxin system</keyword>
<evidence type="ECO:0000256" key="3">
    <source>
        <dbReference type="ARBA" id="ARBA00022722"/>
    </source>
</evidence>
<keyword evidence="3" id="KW-0540">Nuclease</keyword>
<evidence type="ECO:0000256" key="6">
    <source>
        <dbReference type="ARBA" id="ARBA00022884"/>
    </source>
</evidence>
<dbReference type="InterPro" id="IPR012933">
    <property type="entry name" value="HicA_mRNA_interferase"/>
</dbReference>
<protein>
    <recommendedName>
        <fullName evidence="10">Toxin HicA</fullName>
    </recommendedName>
</protein>
<keyword evidence="7" id="KW-0346">Stress response</keyword>
<dbReference type="GO" id="GO:0016787">
    <property type="term" value="F:hydrolase activity"/>
    <property type="evidence" value="ECO:0007669"/>
    <property type="project" value="UniProtKB-KW"/>
</dbReference>
<evidence type="ECO:0000256" key="7">
    <source>
        <dbReference type="ARBA" id="ARBA00023016"/>
    </source>
</evidence>
<gene>
    <name evidence="8" type="ORF">A2122_01685</name>
</gene>
<keyword evidence="5" id="KW-0378">Hydrolase</keyword>
<comment type="caution">
    <text evidence="8">The sequence shown here is derived from an EMBL/GenBank/DDBJ whole genome shotgun (WGS) entry which is preliminary data.</text>
</comment>
<dbReference type="AlphaFoldDB" id="A0A1G2C440"/>
<evidence type="ECO:0000256" key="1">
    <source>
        <dbReference type="ARBA" id="ARBA00006620"/>
    </source>
</evidence>
<evidence type="ECO:0000313" key="9">
    <source>
        <dbReference type="Proteomes" id="UP000176648"/>
    </source>
</evidence>
<evidence type="ECO:0000256" key="4">
    <source>
        <dbReference type="ARBA" id="ARBA00022759"/>
    </source>
</evidence>
<dbReference type="Gene3D" id="3.30.920.30">
    <property type="entry name" value="Hypothetical protein"/>
    <property type="match status" value="1"/>
</dbReference>
<dbReference type="GO" id="GO:0004519">
    <property type="term" value="F:endonuclease activity"/>
    <property type="evidence" value="ECO:0007669"/>
    <property type="project" value="UniProtKB-KW"/>
</dbReference>
<proteinExistence type="inferred from homology"/>
<sequence>MRPLPAKHIVKVLLKHGFILVRQRGSHQIYRHLELGIMVPAPFHGGNKPLPLGTFLAIVKQSKIPKAKFK</sequence>
<keyword evidence="4" id="KW-0255">Endonuclease</keyword>
<reference evidence="8 9" key="1">
    <citation type="journal article" date="2016" name="Nat. Commun.">
        <title>Thousands of microbial genomes shed light on interconnected biogeochemical processes in an aquifer system.</title>
        <authorList>
            <person name="Anantharaman K."/>
            <person name="Brown C.T."/>
            <person name="Hug L.A."/>
            <person name="Sharon I."/>
            <person name="Castelle C.J."/>
            <person name="Probst A.J."/>
            <person name="Thomas B.C."/>
            <person name="Singh A."/>
            <person name="Wilkins M.J."/>
            <person name="Karaoz U."/>
            <person name="Brodie E.L."/>
            <person name="Williams K.H."/>
            <person name="Hubbard S.S."/>
            <person name="Banfield J.F."/>
        </authorList>
    </citation>
    <scope>NUCLEOTIDE SEQUENCE [LARGE SCALE GENOMIC DNA]</scope>
</reference>
<keyword evidence="6" id="KW-0694">RNA-binding</keyword>
<name>A0A1G2C440_9BACT</name>
<evidence type="ECO:0000256" key="2">
    <source>
        <dbReference type="ARBA" id="ARBA00022649"/>
    </source>
</evidence>
<dbReference type="SUPFAM" id="SSF54786">
    <property type="entry name" value="YcfA/nrd intein domain"/>
    <property type="match status" value="1"/>
</dbReference>